<name>A0A372G8W3_9ACTN</name>
<dbReference type="Proteomes" id="UP000262882">
    <property type="component" value="Unassembled WGS sequence"/>
</dbReference>
<dbReference type="InterPro" id="IPR052897">
    <property type="entry name" value="Sec-Metab_Biosynth_Hydrolase"/>
</dbReference>
<dbReference type="GO" id="GO:0016787">
    <property type="term" value="F:hydrolase activity"/>
    <property type="evidence" value="ECO:0007669"/>
    <property type="project" value="UniProtKB-KW"/>
</dbReference>
<dbReference type="InterPro" id="IPR029058">
    <property type="entry name" value="AB_hydrolase_fold"/>
</dbReference>
<dbReference type="SUPFAM" id="SSF53474">
    <property type="entry name" value="alpha/beta-Hydrolases"/>
    <property type="match status" value="1"/>
</dbReference>
<dbReference type="EMBL" id="QVNQ01000011">
    <property type="protein sequence ID" value="RFS81820.1"/>
    <property type="molecule type" value="Genomic_DNA"/>
</dbReference>
<dbReference type="Pfam" id="PF12697">
    <property type="entry name" value="Abhydrolase_6"/>
    <property type="match status" value="1"/>
</dbReference>
<feature type="domain" description="AB hydrolase-1" evidence="1">
    <location>
        <begin position="4"/>
        <end position="208"/>
    </location>
</feature>
<keyword evidence="3" id="KW-1185">Reference proteome</keyword>
<keyword evidence="2" id="KW-0378">Hydrolase</keyword>
<dbReference type="RefSeq" id="WP_117403643.1">
    <property type="nucleotide sequence ID" value="NZ_QVNQ01000011.1"/>
</dbReference>
<organism evidence="2 3">
    <name type="scientific">Actinomadura spongiicola</name>
    <dbReference type="NCBI Taxonomy" id="2303421"/>
    <lineage>
        <taxon>Bacteria</taxon>
        <taxon>Bacillati</taxon>
        <taxon>Actinomycetota</taxon>
        <taxon>Actinomycetes</taxon>
        <taxon>Streptosporangiales</taxon>
        <taxon>Thermomonosporaceae</taxon>
        <taxon>Actinomadura</taxon>
    </lineage>
</organism>
<dbReference type="PANTHER" id="PTHR37017">
    <property type="entry name" value="AB HYDROLASE-1 DOMAIN-CONTAINING PROTEIN-RELATED"/>
    <property type="match status" value="1"/>
</dbReference>
<accession>A0A372G8W3</accession>
<evidence type="ECO:0000313" key="3">
    <source>
        <dbReference type="Proteomes" id="UP000262882"/>
    </source>
</evidence>
<sequence>MAGFVLVHGAGDVGWYWHLVEAELRARGHEVVSPDLPCDDDSAGLPEYVDAVVGAVGELRDLVVVAHSFGGLTGPLVCERVGARLLVLTAPMIPVPGEAPNDYWANTRYEEEQSSYEDTVALFYQDVPPELAAEAMRRAPDQSVARMGEPSPLQAWPDVPTRVLLFRDDRVFTPAFLRRVAEERLGIVPDEMDGGHCAALSRPSELADRLEAYAAEQGLVR</sequence>
<proteinExistence type="predicted"/>
<dbReference type="Gene3D" id="3.40.50.1820">
    <property type="entry name" value="alpha/beta hydrolase"/>
    <property type="match status" value="1"/>
</dbReference>
<dbReference type="InterPro" id="IPR000073">
    <property type="entry name" value="AB_hydrolase_1"/>
</dbReference>
<protein>
    <submittedName>
        <fullName evidence="2">Alpha/beta hydrolase</fullName>
    </submittedName>
</protein>
<dbReference type="PANTHER" id="PTHR37017:SF11">
    <property type="entry name" value="ESTERASE_LIPASE_THIOESTERASE DOMAIN-CONTAINING PROTEIN"/>
    <property type="match status" value="1"/>
</dbReference>
<reference evidence="2 3" key="1">
    <citation type="submission" date="2018-08" db="EMBL/GenBank/DDBJ databases">
        <title>Actinomadura spongicola sp. nov., isolated from marine sponge Leucetta chagosensis.</title>
        <authorList>
            <person name="Li L."/>
            <person name="Lin H.W."/>
        </authorList>
    </citation>
    <scope>NUCLEOTIDE SEQUENCE [LARGE SCALE GENOMIC DNA]</scope>
    <source>
        <strain evidence="2 3">LHW52907</strain>
    </source>
</reference>
<gene>
    <name evidence="2" type="ORF">D0T12_29295</name>
</gene>
<dbReference type="AlphaFoldDB" id="A0A372G8W3"/>
<evidence type="ECO:0000259" key="1">
    <source>
        <dbReference type="Pfam" id="PF12697"/>
    </source>
</evidence>
<dbReference type="OrthoDB" id="9773549at2"/>
<comment type="caution">
    <text evidence="2">The sequence shown here is derived from an EMBL/GenBank/DDBJ whole genome shotgun (WGS) entry which is preliminary data.</text>
</comment>
<evidence type="ECO:0000313" key="2">
    <source>
        <dbReference type="EMBL" id="RFS81820.1"/>
    </source>
</evidence>